<dbReference type="Proteomes" id="UP000886501">
    <property type="component" value="Unassembled WGS sequence"/>
</dbReference>
<accession>A0ACB6Z1Y5</accession>
<organism evidence="1 2">
    <name type="scientific">Thelephora ganbajun</name>
    <name type="common">Ganba fungus</name>
    <dbReference type="NCBI Taxonomy" id="370292"/>
    <lineage>
        <taxon>Eukaryota</taxon>
        <taxon>Fungi</taxon>
        <taxon>Dikarya</taxon>
        <taxon>Basidiomycota</taxon>
        <taxon>Agaricomycotina</taxon>
        <taxon>Agaricomycetes</taxon>
        <taxon>Thelephorales</taxon>
        <taxon>Thelephoraceae</taxon>
        <taxon>Thelephora</taxon>
    </lineage>
</organism>
<comment type="caution">
    <text evidence="1">The sequence shown here is derived from an EMBL/GenBank/DDBJ whole genome shotgun (WGS) entry which is preliminary data.</text>
</comment>
<evidence type="ECO:0000313" key="1">
    <source>
        <dbReference type="EMBL" id="KAF9643458.1"/>
    </source>
</evidence>
<dbReference type="EMBL" id="MU118222">
    <property type="protein sequence ID" value="KAF9643458.1"/>
    <property type="molecule type" value="Genomic_DNA"/>
</dbReference>
<sequence length="378" mass="42457">MHLNFWRSKSVSVSATLPITAPYPPEKVEQDDEITEEEPIPLIVVEGFCGGAGDTLWGNFADHLNAGSQDGRKRKAHFVKVGPVSSLHDRACELFFTIKGGTVDYGEKHAKDHNHSRYGRTFRSGLYPEWSAMRPLHFLGHSMGGTTITKMQDLIKGGFFGDQYHPDMVLSVNTVSAPFRGTHSVYTLGEKPASPPDIRLFSVGSMIAMIVHFCMFFAPFFSEHPWDLLCEARHYSCKDISILQFLKHVWKSGWAESKDIAPYDVTYQSVVAREKNGEGIANKGTYYTSYATNMTIPDHESSSGFTPSISHFLNFPLFILSRAMCSYDITKVHPFPDFLHAIQKGKDRDELYKNDGVVPVFSQWHPLSCQYVTAARGQ</sequence>
<keyword evidence="2" id="KW-1185">Reference proteome</keyword>
<reference evidence="1" key="2">
    <citation type="journal article" date="2020" name="Nat. Commun.">
        <title>Large-scale genome sequencing of mycorrhizal fungi provides insights into the early evolution of symbiotic traits.</title>
        <authorList>
            <person name="Miyauchi S."/>
            <person name="Kiss E."/>
            <person name="Kuo A."/>
            <person name="Drula E."/>
            <person name="Kohler A."/>
            <person name="Sanchez-Garcia M."/>
            <person name="Morin E."/>
            <person name="Andreopoulos B."/>
            <person name="Barry K.W."/>
            <person name="Bonito G."/>
            <person name="Buee M."/>
            <person name="Carver A."/>
            <person name="Chen C."/>
            <person name="Cichocki N."/>
            <person name="Clum A."/>
            <person name="Culley D."/>
            <person name="Crous P.W."/>
            <person name="Fauchery L."/>
            <person name="Girlanda M."/>
            <person name="Hayes R.D."/>
            <person name="Keri Z."/>
            <person name="LaButti K."/>
            <person name="Lipzen A."/>
            <person name="Lombard V."/>
            <person name="Magnuson J."/>
            <person name="Maillard F."/>
            <person name="Murat C."/>
            <person name="Nolan M."/>
            <person name="Ohm R.A."/>
            <person name="Pangilinan J."/>
            <person name="Pereira M.F."/>
            <person name="Perotto S."/>
            <person name="Peter M."/>
            <person name="Pfister S."/>
            <person name="Riley R."/>
            <person name="Sitrit Y."/>
            <person name="Stielow J.B."/>
            <person name="Szollosi G."/>
            <person name="Zifcakova L."/>
            <person name="Stursova M."/>
            <person name="Spatafora J.W."/>
            <person name="Tedersoo L."/>
            <person name="Vaario L.M."/>
            <person name="Yamada A."/>
            <person name="Yan M."/>
            <person name="Wang P."/>
            <person name="Xu J."/>
            <person name="Bruns T."/>
            <person name="Baldrian P."/>
            <person name="Vilgalys R."/>
            <person name="Dunand C."/>
            <person name="Henrissat B."/>
            <person name="Grigoriev I.V."/>
            <person name="Hibbett D."/>
            <person name="Nagy L.G."/>
            <person name="Martin F.M."/>
        </authorList>
    </citation>
    <scope>NUCLEOTIDE SEQUENCE</scope>
    <source>
        <strain evidence="1">P2</strain>
    </source>
</reference>
<protein>
    <submittedName>
        <fullName evidence="1">Alpha/beta-hydrolase</fullName>
    </submittedName>
</protein>
<evidence type="ECO:0000313" key="2">
    <source>
        <dbReference type="Proteomes" id="UP000886501"/>
    </source>
</evidence>
<name>A0ACB6Z1Y5_THEGA</name>
<reference evidence="1" key="1">
    <citation type="submission" date="2019-10" db="EMBL/GenBank/DDBJ databases">
        <authorList>
            <consortium name="DOE Joint Genome Institute"/>
            <person name="Kuo A."/>
            <person name="Miyauchi S."/>
            <person name="Kiss E."/>
            <person name="Drula E."/>
            <person name="Kohler A."/>
            <person name="Sanchez-Garcia M."/>
            <person name="Andreopoulos B."/>
            <person name="Barry K.W."/>
            <person name="Bonito G."/>
            <person name="Buee M."/>
            <person name="Carver A."/>
            <person name="Chen C."/>
            <person name="Cichocki N."/>
            <person name="Clum A."/>
            <person name="Culley D."/>
            <person name="Crous P.W."/>
            <person name="Fauchery L."/>
            <person name="Girlanda M."/>
            <person name="Hayes R."/>
            <person name="Keri Z."/>
            <person name="Labutti K."/>
            <person name="Lipzen A."/>
            <person name="Lombard V."/>
            <person name="Magnuson J."/>
            <person name="Maillard F."/>
            <person name="Morin E."/>
            <person name="Murat C."/>
            <person name="Nolan M."/>
            <person name="Ohm R."/>
            <person name="Pangilinan J."/>
            <person name="Pereira M."/>
            <person name="Perotto S."/>
            <person name="Peter M."/>
            <person name="Riley R."/>
            <person name="Sitrit Y."/>
            <person name="Stielow B."/>
            <person name="Szollosi G."/>
            <person name="Zifcakova L."/>
            <person name="Stursova M."/>
            <person name="Spatafora J.W."/>
            <person name="Tedersoo L."/>
            <person name="Vaario L.-M."/>
            <person name="Yamada A."/>
            <person name="Yan M."/>
            <person name="Wang P."/>
            <person name="Xu J."/>
            <person name="Bruns T."/>
            <person name="Baldrian P."/>
            <person name="Vilgalys R."/>
            <person name="Henrissat B."/>
            <person name="Grigoriev I.V."/>
            <person name="Hibbett D."/>
            <person name="Nagy L.G."/>
            <person name="Martin F.M."/>
        </authorList>
    </citation>
    <scope>NUCLEOTIDE SEQUENCE</scope>
    <source>
        <strain evidence="1">P2</strain>
    </source>
</reference>
<proteinExistence type="predicted"/>
<gene>
    <name evidence="1" type="ORF">BDM02DRAFT_3123411</name>
</gene>